<protein>
    <submittedName>
        <fullName evidence="1">Uncharacterized protein</fullName>
    </submittedName>
</protein>
<sequence>MAKDKPQKPKYPNGVLNVLVLIAGTTDPVNATIAKSKHANSYENETSQDLATQNYESYTQIPVNYWDKDFKTQMEAFDEEYVNLVLFPFHGWTGDNSKENREIAGKYLVNRLCGAYGEKPYYGKIWQNKPIYFHLLGHSHGGNVINEMTKQIEALGAQWPQEWKIKSLIYLSTPFFKTLHQVKVNEKFFHEEAEVLSLYNDFDMTQRMLADFSMETLSAELGKLDTSNLAKFIDNFKTYVESFPIDNLKEVRTSTALKAFISPAWGASDYNQMSYQDGLEVYNFTIKKLLSTLKDILLEITKIVNQLSEQKIYEVNHKDLKKKIDKKQHTIIEATEAKNLKSFINAIDADIDKIIRDLKAVVTNNTDQSNFSKLEYLLLVFNENDLILHLEEFLNINPKPLQGTDNSLWNILYKILQHNIAYYDNTYAKPNIQFENSFLKDKITNINITSEDIYSSKKEAKNYYEFIKYIEEIEERYEKNKTQFNLLDLLFTLIANDKKAQELLSTLPNIISKIDIAEYIATGKLDVKLKLLRDLLTNINSVFEFRNFGELEDSTHKLTKQQEENNKDKNPYNDTLKRGSLMYFLIESHSTSRRWLHKEVKEFLTRLGAKR</sequence>
<proteinExistence type="predicted"/>
<dbReference type="AlphaFoldDB" id="A0A4Q0Y5U1"/>
<accession>A0A4Q0Y5U1</accession>
<evidence type="ECO:0000313" key="1">
    <source>
        <dbReference type="EMBL" id="RXJ65223.1"/>
    </source>
</evidence>
<dbReference type="Proteomes" id="UP000290172">
    <property type="component" value="Unassembled WGS sequence"/>
</dbReference>
<dbReference type="InterPro" id="IPR029058">
    <property type="entry name" value="AB_hydrolase_fold"/>
</dbReference>
<dbReference type="EMBL" id="PDKJ01000034">
    <property type="protein sequence ID" value="RXJ65223.1"/>
    <property type="molecule type" value="Genomic_DNA"/>
</dbReference>
<reference evidence="1 2" key="1">
    <citation type="submission" date="2017-10" db="EMBL/GenBank/DDBJ databases">
        <title>Genomics of the genus Arcobacter.</title>
        <authorList>
            <person name="Perez-Cataluna A."/>
            <person name="Figueras M.J."/>
        </authorList>
    </citation>
    <scope>NUCLEOTIDE SEQUENCE [LARGE SCALE GENOMIC DNA]</scope>
    <source>
        <strain evidence="1 2">CECT 8993</strain>
    </source>
</reference>
<name>A0A4Q0Y5U1_9BACT</name>
<dbReference type="RefSeq" id="WP_128983810.1">
    <property type="nucleotide sequence ID" value="NZ_PDKJ01000034.1"/>
</dbReference>
<organism evidence="1 2">
    <name type="scientific">Halarcobacter ebronensis</name>
    <dbReference type="NCBI Taxonomy" id="1462615"/>
    <lineage>
        <taxon>Bacteria</taxon>
        <taxon>Pseudomonadati</taxon>
        <taxon>Campylobacterota</taxon>
        <taxon>Epsilonproteobacteria</taxon>
        <taxon>Campylobacterales</taxon>
        <taxon>Arcobacteraceae</taxon>
        <taxon>Halarcobacter</taxon>
    </lineage>
</organism>
<comment type="caution">
    <text evidence="1">The sequence shown here is derived from an EMBL/GenBank/DDBJ whole genome shotgun (WGS) entry which is preliminary data.</text>
</comment>
<dbReference type="Gene3D" id="3.40.50.1820">
    <property type="entry name" value="alpha/beta hydrolase"/>
    <property type="match status" value="1"/>
</dbReference>
<gene>
    <name evidence="1" type="ORF">CRV08_15650</name>
</gene>
<evidence type="ECO:0000313" key="2">
    <source>
        <dbReference type="Proteomes" id="UP000290172"/>
    </source>
</evidence>